<evidence type="ECO:0000256" key="1">
    <source>
        <dbReference type="SAM" id="Phobius"/>
    </source>
</evidence>
<evidence type="ECO:0000313" key="2">
    <source>
        <dbReference type="EMBL" id="HDX33537.1"/>
    </source>
</evidence>
<protein>
    <submittedName>
        <fullName evidence="2">Uncharacterized protein</fullName>
    </submittedName>
</protein>
<dbReference type="AlphaFoldDB" id="A0A7C1FIA3"/>
<feature type="transmembrane region" description="Helical" evidence="1">
    <location>
        <begin position="6"/>
        <end position="27"/>
    </location>
</feature>
<comment type="caution">
    <text evidence="2">The sequence shown here is derived from an EMBL/GenBank/DDBJ whole genome shotgun (WGS) entry which is preliminary data.</text>
</comment>
<feature type="transmembrane region" description="Helical" evidence="1">
    <location>
        <begin position="105"/>
        <end position="126"/>
    </location>
</feature>
<proteinExistence type="predicted"/>
<dbReference type="EMBL" id="DSMG01000194">
    <property type="protein sequence ID" value="HDX33537.1"/>
    <property type="molecule type" value="Genomic_DNA"/>
</dbReference>
<keyword evidence="1" id="KW-0472">Membrane</keyword>
<reference evidence="2" key="1">
    <citation type="journal article" date="2020" name="mSystems">
        <title>Genome- and Community-Level Interaction Insights into Carbon Utilization and Element Cycling Functions of Hydrothermarchaeota in Hydrothermal Sediment.</title>
        <authorList>
            <person name="Zhou Z."/>
            <person name="Liu Y."/>
            <person name="Xu W."/>
            <person name="Pan J."/>
            <person name="Luo Z.H."/>
            <person name="Li M."/>
        </authorList>
    </citation>
    <scope>NUCLEOTIDE SEQUENCE [LARGE SCALE GENOMIC DNA]</scope>
    <source>
        <strain evidence="2">SpSt-289</strain>
    </source>
</reference>
<sequence length="129" mass="14459">MNWIEIHRGLANASTMFIAVLGIWALFLRIRSQPLEGSWFGAAVIGELLLLAQFGVGWILWFQGLGVMLPRAWIHILYGVVAVITLPAAYAYFSRIPDTRVQTLAMALTCFFLWGILLRASQVVYITGF</sequence>
<name>A0A7C1FIA3_9CHLR</name>
<organism evidence="2">
    <name type="scientific">Caldilinea aerophila</name>
    <dbReference type="NCBI Taxonomy" id="133453"/>
    <lineage>
        <taxon>Bacteria</taxon>
        <taxon>Bacillati</taxon>
        <taxon>Chloroflexota</taxon>
        <taxon>Caldilineae</taxon>
        <taxon>Caldilineales</taxon>
        <taxon>Caldilineaceae</taxon>
        <taxon>Caldilinea</taxon>
    </lineage>
</organism>
<keyword evidence="1" id="KW-0812">Transmembrane</keyword>
<feature type="transmembrane region" description="Helical" evidence="1">
    <location>
        <begin position="73"/>
        <end position="93"/>
    </location>
</feature>
<accession>A0A7C1FIA3</accession>
<feature type="transmembrane region" description="Helical" evidence="1">
    <location>
        <begin position="39"/>
        <end position="61"/>
    </location>
</feature>
<keyword evidence="1" id="KW-1133">Transmembrane helix</keyword>
<gene>
    <name evidence="2" type="ORF">ENQ20_18935</name>
</gene>